<feature type="signal peptide" evidence="3">
    <location>
        <begin position="1"/>
        <end position="27"/>
    </location>
</feature>
<evidence type="ECO:0000259" key="4">
    <source>
        <dbReference type="PROSITE" id="PS51841"/>
    </source>
</evidence>
<proteinExistence type="predicted"/>
<dbReference type="InterPro" id="IPR036415">
    <property type="entry name" value="Lamin_tail_dom_sf"/>
</dbReference>
<organism evidence="5">
    <name type="scientific">Agromyces sp. G08B096</name>
    <dbReference type="NCBI Taxonomy" id="3156399"/>
    <lineage>
        <taxon>Bacteria</taxon>
        <taxon>Bacillati</taxon>
        <taxon>Actinomycetota</taxon>
        <taxon>Actinomycetes</taxon>
        <taxon>Micrococcales</taxon>
        <taxon>Microbacteriaceae</taxon>
        <taxon>Agromyces</taxon>
    </lineage>
</organism>
<feature type="compositionally biased region" description="Low complexity" evidence="1">
    <location>
        <begin position="806"/>
        <end position="815"/>
    </location>
</feature>
<dbReference type="Gene3D" id="2.60.40.1260">
    <property type="entry name" value="Lamin Tail domain"/>
    <property type="match status" value="3"/>
</dbReference>
<protein>
    <submittedName>
        <fullName evidence="5">Lamin tail domain-containing protein</fullName>
    </submittedName>
</protein>
<evidence type="ECO:0000256" key="2">
    <source>
        <dbReference type="SAM" id="Phobius"/>
    </source>
</evidence>
<sequence length="885" mass="88320">MSMPRPLRRASAMLAAAAVAASGLAIAASTGTAAPAVAAEPGVVVNEIWYDGTPADAIELYNSSGTAVDVSGWTVQDDKRTETGTIPGGTTIEPGAYLVLAKDATPLGFPFGLGKGDEVVLFDAAGQVVDSYAYTGDSPTSDWSRCADGGEWAHATAVTLGAPNVCDEPAAPGSVVLNEIDSGPADWVELINPGDAAFDLSGYELRDDSDDHRWFFAPGTTIDAGERLVVEASTVGADVNGAAQPFQAAIGIGGADEIRLLDPAGTLLDRHAWSAHPAIDGNEAAASWARCPDATGSFGLARVTPGAVNDCVLPSIAINEIESNGDATDWVEVVNTGTTPVDLSGWTLMDSDPIGHAADVTPVAAGTVLAPGAFFVFDGGQHFTFGLGGADTATIRNADGLAVAEHTWGPDHAPVTLARCPDGTGDFADSQAATKGASNCDGGGGPGGPGEPGGPGAGLVWPGSAEVTVIDEQPMFLEDSSGLDTQQTADGVVLWAVDNGTGTFWKLRADASGAVSFADGWEHGKRARFQRDAANPDAAGPDAEGVTVDGDGRVYLASERDNSNKGVNQNVVLRVDPDAPGPDVVASQEWDLTASLPQVAANTGIEAVEWVADDALAGLLVDQNSGAGYNPADYPGHGDGLFFVAVEDNGFVYAYALGTDGSVAQVATIDPGLGGVMALDYDTVLDRLWAVCDNGCEGLAAQIELTGAEPGIVHVARPAGMPNLNNEGFATAPASLSVAPGAGQAATAAAAAGEAAFARADASAEASVTAEAAGGVAAAAEVATVRPVWWFADGEQPAALRAGTLPGVPATVPGEPGTGGPGAGGPGAGGSGSGTAGAGGSAVPGLADTGVDDGLLALLPLAAVIVAAGAGLLVLSRRRGAGAER</sequence>
<gene>
    <name evidence="5" type="ORF">ABIQ69_13515</name>
</gene>
<keyword evidence="3" id="KW-0732">Signal</keyword>
<dbReference type="RefSeq" id="WP_350347644.1">
    <property type="nucleotide sequence ID" value="NZ_CP158374.1"/>
</dbReference>
<feature type="domain" description="LTD" evidence="4">
    <location>
        <begin position="29"/>
        <end position="136"/>
    </location>
</feature>
<keyword evidence="2" id="KW-0472">Membrane</keyword>
<dbReference type="Pfam" id="PF13449">
    <property type="entry name" value="Phytase-like"/>
    <property type="match status" value="1"/>
</dbReference>
<dbReference type="InterPro" id="IPR001322">
    <property type="entry name" value="Lamin_tail_dom"/>
</dbReference>
<reference evidence="5" key="1">
    <citation type="submission" date="2024-05" db="EMBL/GenBank/DDBJ databases">
        <authorList>
            <person name="Yu L."/>
        </authorList>
    </citation>
    <scope>NUCLEOTIDE SEQUENCE</scope>
    <source>
        <strain evidence="5">G08B096</strain>
    </source>
</reference>
<dbReference type="AlphaFoldDB" id="A0AAU7W872"/>
<dbReference type="InterPro" id="IPR027372">
    <property type="entry name" value="Phytase-like_dom"/>
</dbReference>
<dbReference type="InterPro" id="IPR006311">
    <property type="entry name" value="TAT_signal"/>
</dbReference>
<evidence type="ECO:0000313" key="5">
    <source>
        <dbReference type="EMBL" id="XBX81622.1"/>
    </source>
</evidence>
<feature type="domain" description="LTD" evidence="4">
    <location>
        <begin position="304"/>
        <end position="410"/>
    </location>
</feature>
<evidence type="ECO:0000256" key="1">
    <source>
        <dbReference type="SAM" id="MobiDB-lite"/>
    </source>
</evidence>
<feature type="compositionally biased region" description="Gly residues" evidence="1">
    <location>
        <begin position="816"/>
        <end position="840"/>
    </location>
</feature>
<feature type="domain" description="LTD" evidence="4">
    <location>
        <begin position="162"/>
        <end position="275"/>
    </location>
</feature>
<dbReference type="SUPFAM" id="SSF74853">
    <property type="entry name" value="Lamin A/C globular tail domain"/>
    <property type="match status" value="3"/>
</dbReference>
<keyword evidence="2" id="KW-0812">Transmembrane</keyword>
<feature type="transmembrane region" description="Helical" evidence="2">
    <location>
        <begin position="854"/>
        <end position="875"/>
    </location>
</feature>
<keyword evidence="2" id="KW-1133">Transmembrane helix</keyword>
<feature type="region of interest" description="Disordered" evidence="1">
    <location>
        <begin position="433"/>
        <end position="454"/>
    </location>
</feature>
<dbReference type="Pfam" id="PF00932">
    <property type="entry name" value="LTD"/>
    <property type="match status" value="3"/>
</dbReference>
<feature type="compositionally biased region" description="Gly residues" evidence="1">
    <location>
        <begin position="441"/>
        <end position="454"/>
    </location>
</feature>
<name>A0AAU7W872_9MICO</name>
<feature type="chain" id="PRO_5043750551" evidence="3">
    <location>
        <begin position="28"/>
        <end position="885"/>
    </location>
</feature>
<evidence type="ECO:0000256" key="3">
    <source>
        <dbReference type="SAM" id="SignalP"/>
    </source>
</evidence>
<dbReference type="SUPFAM" id="SSF75011">
    <property type="entry name" value="3-carboxy-cis,cis-mucoante lactonizing enzyme"/>
    <property type="match status" value="1"/>
</dbReference>
<accession>A0AAU7W872</accession>
<dbReference type="PROSITE" id="PS51318">
    <property type="entry name" value="TAT"/>
    <property type="match status" value="1"/>
</dbReference>
<feature type="region of interest" description="Disordered" evidence="1">
    <location>
        <begin position="804"/>
        <end position="840"/>
    </location>
</feature>
<dbReference type="PROSITE" id="PS51841">
    <property type="entry name" value="LTD"/>
    <property type="match status" value="3"/>
</dbReference>
<dbReference type="EMBL" id="CP158374">
    <property type="protein sequence ID" value="XBX81622.1"/>
    <property type="molecule type" value="Genomic_DNA"/>
</dbReference>